<dbReference type="InterPro" id="IPR023243">
    <property type="entry name" value="FAM25"/>
</dbReference>
<dbReference type="AlphaFoldDB" id="A0AA35KA23"/>
<organism evidence="1 2">
    <name type="scientific">Podarcis lilfordi</name>
    <name type="common">Lilford's wall lizard</name>
    <dbReference type="NCBI Taxonomy" id="74358"/>
    <lineage>
        <taxon>Eukaryota</taxon>
        <taxon>Metazoa</taxon>
        <taxon>Chordata</taxon>
        <taxon>Craniata</taxon>
        <taxon>Vertebrata</taxon>
        <taxon>Euteleostomi</taxon>
        <taxon>Lepidosauria</taxon>
        <taxon>Squamata</taxon>
        <taxon>Bifurcata</taxon>
        <taxon>Unidentata</taxon>
        <taxon>Episquamata</taxon>
        <taxon>Laterata</taxon>
        <taxon>Lacertibaenia</taxon>
        <taxon>Lacertidae</taxon>
        <taxon>Podarcis</taxon>
    </lineage>
</organism>
<evidence type="ECO:0000313" key="2">
    <source>
        <dbReference type="Proteomes" id="UP001178461"/>
    </source>
</evidence>
<dbReference type="Proteomes" id="UP001178461">
    <property type="component" value="Chromosome 5"/>
</dbReference>
<accession>A0AA35KA23</accession>
<reference evidence="1" key="1">
    <citation type="submission" date="2022-12" db="EMBL/GenBank/DDBJ databases">
        <authorList>
            <person name="Alioto T."/>
            <person name="Alioto T."/>
            <person name="Gomez Garrido J."/>
        </authorList>
    </citation>
    <scope>NUCLEOTIDE SEQUENCE</scope>
</reference>
<keyword evidence="2" id="KW-1185">Reference proteome</keyword>
<dbReference type="EMBL" id="OX395130">
    <property type="protein sequence ID" value="CAI5774440.1"/>
    <property type="molecule type" value="Genomic_DNA"/>
</dbReference>
<proteinExistence type="predicted"/>
<evidence type="ECO:0008006" key="3">
    <source>
        <dbReference type="Google" id="ProtNLM"/>
    </source>
</evidence>
<sequence>MFKLNLEEEGKTLTGMASQVAVNSAGQAVQKALDQATEAGQKVVDDTCKAAQDTGEKAAQSLTSQVTAWGKAFGQSEEQKNVST</sequence>
<dbReference type="Pfam" id="PF15825">
    <property type="entry name" value="FAM25"/>
    <property type="match status" value="1"/>
</dbReference>
<evidence type="ECO:0000313" key="1">
    <source>
        <dbReference type="EMBL" id="CAI5774440.1"/>
    </source>
</evidence>
<name>A0AA35KA23_9SAUR</name>
<gene>
    <name evidence="1" type="ORF">PODLI_1B035500</name>
</gene>
<protein>
    <recommendedName>
        <fullName evidence="3">Adipogenesis regulatory factor</fullName>
    </recommendedName>
</protein>